<dbReference type="KEGG" id="lut:Lupro_11770"/>
<keyword evidence="2" id="KW-1185">Reference proteome</keyword>
<reference evidence="1 2" key="2">
    <citation type="journal article" date="2016" name="Int. J. Syst. Evol. Microbiol.">
        <title>Lutibacter profundi sp. nov., isolated from a deep-sea hydrothermal system on the Arctic Mid-Ocean Ridge and emended description of the genus Lutibacter.</title>
        <authorList>
            <person name="Le Moine Bauer S."/>
            <person name="Roalkvam I."/>
            <person name="Steen I.H."/>
            <person name="Dahle H."/>
        </authorList>
    </citation>
    <scope>NUCLEOTIDE SEQUENCE [LARGE SCALE GENOMIC DNA]</scope>
    <source>
        <strain evidence="1 2">LP1</strain>
    </source>
</reference>
<dbReference type="OrthoDB" id="711499at2"/>
<reference evidence="2" key="1">
    <citation type="submission" date="2015-12" db="EMBL/GenBank/DDBJ databases">
        <title>Complete genome sequence of Lutibacter profundus strain LP1.</title>
        <authorList>
            <person name="Wissuwa J."/>
            <person name="Le Moine Bauer S."/>
            <person name="Stokke R."/>
            <person name="Dahle H."/>
            <person name="Steen I.H."/>
        </authorList>
    </citation>
    <scope>NUCLEOTIDE SEQUENCE [LARGE SCALE GENOMIC DNA]</scope>
    <source>
        <strain evidence="2">LP1</strain>
    </source>
</reference>
<gene>
    <name evidence="1" type="ORF">Lupro_11770</name>
</gene>
<dbReference type="RefSeq" id="WP_068211649.1">
    <property type="nucleotide sequence ID" value="NZ_CP013355.1"/>
</dbReference>
<name>A0A120IEP1_9FLAO</name>
<dbReference type="EMBL" id="CP013355">
    <property type="protein sequence ID" value="AMC12265.1"/>
    <property type="molecule type" value="Genomic_DNA"/>
</dbReference>
<accession>A0A120IEP1</accession>
<sequence length="67" mass="7892">MKIIRACIYPKDIQCITGRSERYGRKLLNEIKVHFGKQKHQFVTSEEFAEYSGIKLDLVNEYLQKVS</sequence>
<protein>
    <submittedName>
        <fullName evidence="1">Uncharacterized protein</fullName>
    </submittedName>
</protein>
<dbReference type="STRING" id="1622118.Lupro_11770"/>
<dbReference type="Proteomes" id="UP000059672">
    <property type="component" value="Chromosome"/>
</dbReference>
<dbReference type="AlphaFoldDB" id="A0A120IEP1"/>
<evidence type="ECO:0000313" key="1">
    <source>
        <dbReference type="EMBL" id="AMC12265.1"/>
    </source>
</evidence>
<evidence type="ECO:0000313" key="2">
    <source>
        <dbReference type="Proteomes" id="UP000059672"/>
    </source>
</evidence>
<organism evidence="1 2">
    <name type="scientific">Lutibacter profundi</name>
    <dbReference type="NCBI Taxonomy" id="1622118"/>
    <lineage>
        <taxon>Bacteria</taxon>
        <taxon>Pseudomonadati</taxon>
        <taxon>Bacteroidota</taxon>
        <taxon>Flavobacteriia</taxon>
        <taxon>Flavobacteriales</taxon>
        <taxon>Flavobacteriaceae</taxon>
        <taxon>Lutibacter</taxon>
    </lineage>
</organism>
<proteinExistence type="predicted"/>